<keyword evidence="8" id="KW-0443">Lipid metabolism</keyword>
<feature type="transmembrane region" description="Helical" evidence="14">
    <location>
        <begin position="1268"/>
        <end position="1294"/>
    </location>
</feature>
<keyword evidence="6" id="KW-0732">Signal</keyword>
<keyword evidence="5 14" id="KW-0812">Transmembrane</keyword>
<dbReference type="STRING" id="157652.A0A371G4H6"/>
<keyword evidence="13" id="KW-0753">Steroid metabolism</keyword>
<feature type="transmembrane region" description="Helical" evidence="14">
    <location>
        <begin position="1174"/>
        <end position="1197"/>
    </location>
</feature>
<evidence type="ECO:0000256" key="10">
    <source>
        <dbReference type="ARBA" id="ARBA00023157"/>
    </source>
</evidence>
<evidence type="ECO:0000313" key="16">
    <source>
        <dbReference type="EMBL" id="RDX85462.1"/>
    </source>
</evidence>
<dbReference type="FunFam" id="1.20.1640.10:FF:000029">
    <property type="entry name" value="Putative Patched sphingolipid transporter"/>
    <property type="match status" value="1"/>
</dbReference>
<feature type="transmembrane region" description="Helical" evidence="14">
    <location>
        <begin position="679"/>
        <end position="703"/>
    </location>
</feature>
<dbReference type="PANTHER" id="PTHR45727">
    <property type="entry name" value="NPC INTRACELLULAR CHOLESTEROL TRANSPORTER 1"/>
    <property type="match status" value="1"/>
</dbReference>
<dbReference type="GO" id="GO:0012505">
    <property type="term" value="C:endomembrane system"/>
    <property type="evidence" value="ECO:0007669"/>
    <property type="project" value="UniProtKB-SubCell"/>
</dbReference>
<dbReference type="InterPro" id="IPR000731">
    <property type="entry name" value="SSD"/>
</dbReference>
<feature type="transmembrane region" description="Helical" evidence="14">
    <location>
        <begin position="709"/>
        <end position="731"/>
    </location>
</feature>
<dbReference type="InterPro" id="IPR053958">
    <property type="entry name" value="HMGCR/SNAP/NPC1-like_SSD"/>
</dbReference>
<dbReference type="GO" id="GO:0016020">
    <property type="term" value="C:membrane"/>
    <property type="evidence" value="ECO:0007669"/>
    <property type="project" value="InterPro"/>
</dbReference>
<evidence type="ECO:0000259" key="15">
    <source>
        <dbReference type="PROSITE" id="PS50156"/>
    </source>
</evidence>
<evidence type="ECO:0000256" key="8">
    <source>
        <dbReference type="ARBA" id="ARBA00023098"/>
    </source>
</evidence>
<dbReference type="EMBL" id="QJKJ01006793">
    <property type="protein sequence ID" value="RDX85462.1"/>
    <property type="molecule type" value="Genomic_DNA"/>
</dbReference>
<dbReference type="NCBIfam" id="TIGR00917">
    <property type="entry name" value="2A060601"/>
    <property type="match status" value="1"/>
</dbReference>
<name>A0A371G4H6_MUCPR</name>
<evidence type="ECO:0000256" key="13">
    <source>
        <dbReference type="ARBA" id="ARBA00023221"/>
    </source>
</evidence>
<dbReference type="Pfam" id="PF12349">
    <property type="entry name" value="Sterol-sensing"/>
    <property type="match status" value="1"/>
</dbReference>
<keyword evidence="7 14" id="KW-1133">Transmembrane helix</keyword>
<evidence type="ECO:0000256" key="5">
    <source>
        <dbReference type="ARBA" id="ARBA00022692"/>
    </source>
</evidence>
<dbReference type="OrthoDB" id="6510177at2759"/>
<keyword evidence="4" id="KW-0153">Cholesterol metabolism</keyword>
<dbReference type="InterPro" id="IPR004765">
    <property type="entry name" value="NPC1-like"/>
</dbReference>
<evidence type="ECO:0000256" key="7">
    <source>
        <dbReference type="ARBA" id="ARBA00022989"/>
    </source>
</evidence>
<feature type="transmembrane region" description="Helical" evidence="14">
    <location>
        <begin position="884"/>
        <end position="908"/>
    </location>
</feature>
<feature type="non-terminal residue" evidence="16">
    <location>
        <position position="1"/>
    </location>
</feature>
<evidence type="ECO:0000256" key="4">
    <source>
        <dbReference type="ARBA" id="ARBA00022548"/>
    </source>
</evidence>
<organism evidence="16 17">
    <name type="scientific">Mucuna pruriens</name>
    <name type="common">Velvet bean</name>
    <name type="synonym">Dolichos pruriens</name>
    <dbReference type="NCBI Taxonomy" id="157652"/>
    <lineage>
        <taxon>Eukaryota</taxon>
        <taxon>Viridiplantae</taxon>
        <taxon>Streptophyta</taxon>
        <taxon>Embryophyta</taxon>
        <taxon>Tracheophyta</taxon>
        <taxon>Spermatophyta</taxon>
        <taxon>Magnoliopsida</taxon>
        <taxon>eudicotyledons</taxon>
        <taxon>Gunneridae</taxon>
        <taxon>Pentapetalae</taxon>
        <taxon>rosids</taxon>
        <taxon>fabids</taxon>
        <taxon>Fabales</taxon>
        <taxon>Fabaceae</taxon>
        <taxon>Papilionoideae</taxon>
        <taxon>50 kb inversion clade</taxon>
        <taxon>NPAAA clade</taxon>
        <taxon>indigoferoid/millettioid clade</taxon>
        <taxon>Phaseoleae</taxon>
        <taxon>Mucuna</taxon>
    </lineage>
</organism>
<evidence type="ECO:0000256" key="6">
    <source>
        <dbReference type="ARBA" id="ARBA00022729"/>
    </source>
</evidence>
<accession>A0A371G4H6</accession>
<dbReference type="InterPro" id="IPR053956">
    <property type="entry name" value="NPC1_MLD"/>
</dbReference>
<dbReference type="Gene3D" id="1.20.1640.10">
    <property type="entry name" value="Multidrug efflux transporter AcrB transmembrane domain"/>
    <property type="match status" value="2"/>
</dbReference>
<keyword evidence="11" id="KW-1207">Sterol metabolism</keyword>
<keyword evidence="3" id="KW-0813">Transport</keyword>
<comment type="subcellular location">
    <subcellularLocation>
        <location evidence="1">Endomembrane system</location>
        <topology evidence="1">Multi-pass membrane protein</topology>
    </subcellularLocation>
</comment>
<feature type="transmembrane region" description="Helical" evidence="14">
    <location>
        <begin position="842"/>
        <end position="864"/>
    </location>
</feature>
<dbReference type="GO" id="GO:0008203">
    <property type="term" value="P:cholesterol metabolic process"/>
    <property type="evidence" value="ECO:0007669"/>
    <property type="project" value="UniProtKB-KW"/>
</dbReference>
<reference evidence="16" key="1">
    <citation type="submission" date="2018-05" db="EMBL/GenBank/DDBJ databases">
        <title>Draft genome of Mucuna pruriens seed.</title>
        <authorList>
            <person name="Nnadi N.E."/>
            <person name="Vos R."/>
            <person name="Hasami M.H."/>
            <person name="Devisetty U.K."/>
            <person name="Aguiy J.C."/>
        </authorList>
    </citation>
    <scope>NUCLEOTIDE SEQUENCE [LARGE SCALE GENOMIC DNA]</scope>
    <source>
        <strain evidence="16">JCA_2017</strain>
    </source>
</reference>
<feature type="transmembrane region" description="Helical" evidence="14">
    <location>
        <begin position="779"/>
        <end position="805"/>
    </location>
</feature>
<feature type="domain" description="SSD" evidence="15">
    <location>
        <begin position="644"/>
        <end position="805"/>
    </location>
</feature>
<dbReference type="InterPro" id="IPR032190">
    <property type="entry name" value="NPC1_N"/>
</dbReference>
<evidence type="ECO:0000256" key="14">
    <source>
        <dbReference type="SAM" id="Phobius"/>
    </source>
</evidence>
<dbReference type="Pfam" id="PF16414">
    <property type="entry name" value="NPC1_N"/>
    <property type="match status" value="1"/>
</dbReference>
<feature type="transmembrane region" description="Helical" evidence="14">
    <location>
        <begin position="303"/>
        <end position="322"/>
    </location>
</feature>
<dbReference type="GO" id="GO:0032934">
    <property type="term" value="F:sterol binding"/>
    <property type="evidence" value="ECO:0007669"/>
    <property type="project" value="TreeGrafter"/>
</dbReference>
<keyword evidence="10" id="KW-1015">Disulfide bond</keyword>
<dbReference type="GO" id="GO:0015918">
    <property type="term" value="P:sterol transport"/>
    <property type="evidence" value="ECO:0007669"/>
    <property type="project" value="TreeGrafter"/>
</dbReference>
<comment type="caution">
    <text evidence="16">The sequence shown here is derived from an EMBL/GenBank/DDBJ whole genome shotgun (WGS) entry which is preliminary data.</text>
</comment>
<feature type="transmembrane region" description="Helical" evidence="14">
    <location>
        <begin position="645"/>
        <end position="667"/>
    </location>
</feature>
<evidence type="ECO:0000256" key="9">
    <source>
        <dbReference type="ARBA" id="ARBA00023136"/>
    </source>
</evidence>
<evidence type="ECO:0000256" key="3">
    <source>
        <dbReference type="ARBA" id="ARBA00022448"/>
    </source>
</evidence>
<keyword evidence="12" id="KW-0325">Glycoprotein</keyword>
<dbReference type="FunFam" id="1.20.1640.10:FF:000008">
    <property type="entry name" value="NPC intracellular cholesterol transporter 1"/>
    <property type="match status" value="1"/>
</dbReference>
<evidence type="ECO:0000256" key="1">
    <source>
        <dbReference type="ARBA" id="ARBA00004127"/>
    </source>
</evidence>
<proteinExistence type="inferred from homology"/>
<keyword evidence="17" id="KW-1185">Reference proteome</keyword>
<comment type="similarity">
    <text evidence="2">Belongs to the patched family.</text>
</comment>
<evidence type="ECO:0000256" key="12">
    <source>
        <dbReference type="ARBA" id="ARBA00023180"/>
    </source>
</evidence>
<dbReference type="PROSITE" id="PS50156">
    <property type="entry name" value="SSD"/>
    <property type="match status" value="1"/>
</dbReference>
<protein>
    <submittedName>
        <fullName evidence="16">Niemann-Pick C1 protein</fullName>
    </submittedName>
</protein>
<dbReference type="PANTHER" id="PTHR45727:SF8">
    <property type="entry name" value="PATCHED FAMILY PROTEIN"/>
    <property type="match status" value="1"/>
</dbReference>
<evidence type="ECO:0000313" key="17">
    <source>
        <dbReference type="Proteomes" id="UP000257109"/>
    </source>
</evidence>
<dbReference type="GO" id="GO:0005319">
    <property type="term" value="F:lipid transporter activity"/>
    <property type="evidence" value="ECO:0007669"/>
    <property type="project" value="InterPro"/>
</dbReference>
<evidence type="ECO:0000256" key="11">
    <source>
        <dbReference type="ARBA" id="ARBA00023166"/>
    </source>
</evidence>
<keyword evidence="9 14" id="KW-0472">Membrane</keyword>
<feature type="transmembrane region" description="Helical" evidence="14">
    <location>
        <begin position="1232"/>
        <end position="1256"/>
    </location>
</feature>
<sequence length="1356" mass="149269">MDIIFSVAFLLQAITQYSSLLYCLFLRSVLVFSSPLLTAASEHETYRAKHSEEYCAMYDICGQRSDGKVLNCPYGSPSVKPDDLLSAKIQSLCPTITGNVCCTADQFDTLRVQVQQAITETYSILQAVPILVGCPACLRNFLNLFCELSCSPNQSLFINVTSISEVNGNMTVDGIDFYVTETFGEGLYKSCKDVKFGTMNTRAIDFVGAGASNFKEWFAFLGQKASPGFPGSPYSIDFKTTILDPSPMKLMNASVYSCNDTSLGCSCGDCPSSPVCSDSEPSPPRKDPCSIRIGSLKVRCVEFSLAILYIVLVFLLFGWALLQRTRGRRRFGSSGEPLLNDMVGEGSSFTHHQKDGTHPEEVQLIDPQGQNVVQFSFVQGCLSSFYRTYGSWAARKPTIVLCSSLAIVVLFCLGLLRLEVETRPEKLWVGPGSKAAEEKDFFDSHLAPFYRIEQLIIATIPESKHGKPPSIITEENIELLFKIQEKVDGISANYSGLLVSLSDICLKPLGEDCATQSILQYFQMDPDNYDNYGGVEHAEYCFQHYTSAETCFSAFKAPLEPTTALGGFSGNNYSEASAFVITYPVNNAITKVGDENGKAIAWEKAFIQLAKEELLPMVQSSNLTLSFSTESSIEEELKRESTADVITILVSYIVMFAYISVTLGDTPRHPSSFYLSSKVLLGLLGVLLVMLSVLGSIGFFSAIGVKSTLIIMEVIPFLVGVDNMCIIVDAVKRQPSGLAVEEQISNALGEVGPSITLASLSEILAFAVGSFVSMPACRVFSMIAALAVLLDFLLQITAFVALVSLDSVRAKDNRIDCFPWVKLNLSSAEQNEGTIIMNYFQLLLVFCILNFFFSLLIYGSNHILIKERDGLLTRYMKEVHAPFLGLWGVKILVIAIFAAFTLASIALCTRIEPGLEQQIALPRDSYLQGYFSNISEYLRVGPPLYFVVKDYNYSLESKHTNQLCSISHCDSNSLLNEISRASLVPKSSYIAKPAASWLDDFLVWISPEAFSCCRKFTNGSYCPPDDQPPCCLPDEGPCGLGGVCQDCTTCFRHLDLVNDRPSTAQFREKLPWFLDALPSADCAKGGHGAYTNSVDLNGYEGGVIQASEFRTYHTPLNRQVRSVLSHDPIFRALGDYVDAIRAARDFSTRISTSLKMDIFPYSVFYIFFEQYLDIWKLALINITIALGAIFVVCLIITSSLWSSAIILLVLVMIILDLMGVMAILGIQLNAVSVVNLIMSIGIAVEFCVHIVHAFTVSLGDRSQRAKTALCTMGASVFSGITLTKLVGVLVLFFSTSEIFVVYYFQMYLALVIIGFLHGLVFLPVVLSLFGPPLRYTVIKEQLEEMPSASSEQPLIR</sequence>
<dbReference type="Pfam" id="PF22314">
    <property type="entry name" value="NPC1_MLD"/>
    <property type="match status" value="1"/>
</dbReference>
<evidence type="ECO:0000256" key="2">
    <source>
        <dbReference type="ARBA" id="ARBA00005585"/>
    </source>
</evidence>
<feature type="transmembrane region" description="Helical" evidence="14">
    <location>
        <begin position="1306"/>
        <end position="1329"/>
    </location>
</feature>
<dbReference type="SUPFAM" id="SSF82866">
    <property type="entry name" value="Multidrug efflux transporter AcrB transmembrane domain"/>
    <property type="match status" value="2"/>
</dbReference>
<dbReference type="Proteomes" id="UP000257109">
    <property type="component" value="Unassembled WGS sequence"/>
</dbReference>
<gene>
    <name evidence="16" type="primary">NPC1</name>
    <name evidence="16" type="ORF">CR513_33348</name>
</gene>
<feature type="transmembrane region" description="Helical" evidence="14">
    <location>
        <begin position="1204"/>
        <end position="1226"/>
    </location>
</feature>